<dbReference type="InterPro" id="IPR049943">
    <property type="entry name" value="Ser_HO-MeTrfase-like"/>
</dbReference>
<dbReference type="AlphaFoldDB" id="A0A239N5Z7"/>
<evidence type="ECO:0000259" key="5">
    <source>
        <dbReference type="Pfam" id="PF00464"/>
    </source>
</evidence>
<feature type="modified residue" description="N6-(pyridoxal phosphate)lysine" evidence="4">
    <location>
        <position position="255"/>
    </location>
</feature>
<dbReference type="Proteomes" id="UP000198282">
    <property type="component" value="Unassembled WGS sequence"/>
</dbReference>
<accession>A0A239N5Z7</accession>
<dbReference type="Pfam" id="PF00464">
    <property type="entry name" value="SHMT"/>
    <property type="match status" value="1"/>
</dbReference>
<proteinExistence type="inferred from homology"/>
<name>A0A239N5Z7_9ACTN</name>
<keyword evidence="6" id="KW-0808">Transferase</keyword>
<reference evidence="6 7" key="1">
    <citation type="submission" date="2017-06" db="EMBL/GenBank/DDBJ databases">
        <authorList>
            <person name="Kim H.J."/>
            <person name="Triplett B.A."/>
        </authorList>
    </citation>
    <scope>NUCLEOTIDE SEQUENCE [LARGE SCALE GENOMIC DNA]</scope>
    <source>
        <strain evidence="6 7">CGMCC 4.2132</strain>
    </source>
</reference>
<feature type="domain" description="Serine hydroxymethyltransferase-like" evidence="5">
    <location>
        <begin position="42"/>
        <end position="410"/>
    </location>
</feature>
<dbReference type="PANTHER" id="PTHR11680:SF35">
    <property type="entry name" value="SERINE HYDROXYMETHYLTRANSFERASE 1"/>
    <property type="match status" value="1"/>
</dbReference>
<evidence type="ECO:0000256" key="4">
    <source>
        <dbReference type="PIRSR" id="PIRSR000412-50"/>
    </source>
</evidence>
<dbReference type="GO" id="GO:0035999">
    <property type="term" value="P:tetrahydrofolate interconversion"/>
    <property type="evidence" value="ECO:0007669"/>
    <property type="project" value="InterPro"/>
</dbReference>
<evidence type="ECO:0000256" key="1">
    <source>
        <dbReference type="ARBA" id="ARBA00001933"/>
    </source>
</evidence>
<dbReference type="PIRSF" id="PIRSF000412">
    <property type="entry name" value="SHMT"/>
    <property type="match status" value="1"/>
</dbReference>
<evidence type="ECO:0000256" key="2">
    <source>
        <dbReference type="ARBA" id="ARBA00006376"/>
    </source>
</evidence>
<dbReference type="GO" id="GO:0019264">
    <property type="term" value="P:glycine biosynthetic process from serine"/>
    <property type="evidence" value="ECO:0007669"/>
    <property type="project" value="InterPro"/>
</dbReference>
<comment type="similarity">
    <text evidence="2">Belongs to the SHMT family.</text>
</comment>
<sequence>MPRALAPRPWVPPVTEDRIRFVSKAVTGQAVSSIETEIERLVVENHRIHDVESINLNPATNVMNPRAEALLSANLGSRPSLGYPGEKYEMGLEAIEQIEIIAAELAGEVFGASYVEVRVGSGALANLYAFMATCKPGDTIIAPPASIGGHVTHHGQGAAGMYGLNTVAAPVEADGYTVDVDALRSLAEETRPKLITIGGSLNLFHHPIARIREIADSVGALVLFDAAHLCGMIAGKAWPQPLDEGAHLISMSTYKSLGGPAGGLIVTNDAGLAERLDAIAYPGLTANFDAGKTAALAMTMLDWKAAGPAYAQMMIATAQRLAAELLALDVPIFAADRGCTRSHQFAVMAHGYGGGQRAARRLRRANLLTCGIGLPAESIDGDVNGLRIGTPEIVRLGMTEADMPALASFVARGLDPSVDPETVAPEVTEWRRRFSGVHFIADQPA</sequence>
<evidence type="ECO:0000256" key="3">
    <source>
        <dbReference type="ARBA" id="ARBA00022898"/>
    </source>
</evidence>
<dbReference type="Gene3D" id="3.90.1150.10">
    <property type="entry name" value="Aspartate Aminotransferase, domain 1"/>
    <property type="match status" value="1"/>
</dbReference>
<organism evidence="6 7">
    <name type="scientific">Streptosporangium subroseum</name>
    <dbReference type="NCBI Taxonomy" id="106412"/>
    <lineage>
        <taxon>Bacteria</taxon>
        <taxon>Bacillati</taxon>
        <taxon>Actinomycetota</taxon>
        <taxon>Actinomycetes</taxon>
        <taxon>Streptosporangiales</taxon>
        <taxon>Streptosporangiaceae</taxon>
        <taxon>Streptosporangium</taxon>
    </lineage>
</organism>
<dbReference type="GO" id="GO:0004372">
    <property type="term" value="F:glycine hydroxymethyltransferase activity"/>
    <property type="evidence" value="ECO:0007669"/>
    <property type="project" value="InterPro"/>
</dbReference>
<dbReference type="GO" id="GO:0008168">
    <property type="term" value="F:methyltransferase activity"/>
    <property type="evidence" value="ECO:0007669"/>
    <property type="project" value="UniProtKB-KW"/>
</dbReference>
<comment type="cofactor">
    <cofactor evidence="1 4">
        <name>pyridoxal 5'-phosphate</name>
        <dbReference type="ChEBI" id="CHEBI:597326"/>
    </cofactor>
</comment>
<dbReference type="Gene3D" id="3.40.640.10">
    <property type="entry name" value="Type I PLP-dependent aspartate aminotransferase-like (Major domain)"/>
    <property type="match status" value="1"/>
</dbReference>
<gene>
    <name evidence="6" type="ORF">SAMN05216276_105213</name>
</gene>
<keyword evidence="3 4" id="KW-0663">Pyridoxal phosphate</keyword>
<keyword evidence="6" id="KW-0489">Methyltransferase</keyword>
<dbReference type="GO" id="GO:0005737">
    <property type="term" value="C:cytoplasm"/>
    <property type="evidence" value="ECO:0007669"/>
    <property type="project" value="TreeGrafter"/>
</dbReference>
<dbReference type="InterPro" id="IPR001085">
    <property type="entry name" value="Ser_HO-MeTrfase"/>
</dbReference>
<dbReference type="GO" id="GO:0032259">
    <property type="term" value="P:methylation"/>
    <property type="evidence" value="ECO:0007669"/>
    <property type="project" value="UniProtKB-KW"/>
</dbReference>
<dbReference type="GO" id="GO:0030170">
    <property type="term" value="F:pyridoxal phosphate binding"/>
    <property type="evidence" value="ECO:0007669"/>
    <property type="project" value="InterPro"/>
</dbReference>
<dbReference type="OrthoDB" id="9803871at2"/>
<evidence type="ECO:0000313" key="7">
    <source>
        <dbReference type="Proteomes" id="UP000198282"/>
    </source>
</evidence>
<dbReference type="InterPro" id="IPR015424">
    <property type="entry name" value="PyrdxlP-dep_Trfase"/>
</dbReference>
<protein>
    <submittedName>
        <fullName evidence="6">Glycine hydroxymethyltransferase</fullName>
    </submittedName>
</protein>
<dbReference type="InterPro" id="IPR039429">
    <property type="entry name" value="SHMT-like_dom"/>
</dbReference>
<dbReference type="EMBL" id="FZOD01000052">
    <property type="protein sequence ID" value="SNT50325.1"/>
    <property type="molecule type" value="Genomic_DNA"/>
</dbReference>
<dbReference type="InterPro" id="IPR015422">
    <property type="entry name" value="PyrdxlP-dep_Trfase_small"/>
</dbReference>
<dbReference type="PANTHER" id="PTHR11680">
    <property type="entry name" value="SERINE HYDROXYMETHYLTRANSFERASE"/>
    <property type="match status" value="1"/>
</dbReference>
<evidence type="ECO:0000313" key="6">
    <source>
        <dbReference type="EMBL" id="SNT50325.1"/>
    </source>
</evidence>
<keyword evidence="7" id="KW-1185">Reference proteome</keyword>
<dbReference type="InterPro" id="IPR015421">
    <property type="entry name" value="PyrdxlP-dep_Trfase_major"/>
</dbReference>
<dbReference type="SUPFAM" id="SSF53383">
    <property type="entry name" value="PLP-dependent transferases"/>
    <property type="match status" value="1"/>
</dbReference>
<dbReference type="RefSeq" id="WP_089211681.1">
    <property type="nucleotide sequence ID" value="NZ_FZOD01000052.1"/>
</dbReference>